<feature type="region of interest" description="Disordered" evidence="1">
    <location>
        <begin position="1"/>
        <end position="24"/>
    </location>
</feature>
<accession>A0ABY7E1D1</accession>
<dbReference type="Proteomes" id="UP001164746">
    <property type="component" value="Chromosome 4"/>
</dbReference>
<organism evidence="2 3">
    <name type="scientific">Mya arenaria</name>
    <name type="common">Soft-shell clam</name>
    <dbReference type="NCBI Taxonomy" id="6604"/>
    <lineage>
        <taxon>Eukaryota</taxon>
        <taxon>Metazoa</taxon>
        <taxon>Spiralia</taxon>
        <taxon>Lophotrochozoa</taxon>
        <taxon>Mollusca</taxon>
        <taxon>Bivalvia</taxon>
        <taxon>Autobranchia</taxon>
        <taxon>Heteroconchia</taxon>
        <taxon>Euheterodonta</taxon>
        <taxon>Imparidentia</taxon>
        <taxon>Neoheterodontei</taxon>
        <taxon>Myida</taxon>
        <taxon>Myoidea</taxon>
        <taxon>Myidae</taxon>
        <taxon>Mya</taxon>
    </lineage>
</organism>
<evidence type="ECO:0000256" key="1">
    <source>
        <dbReference type="SAM" id="MobiDB-lite"/>
    </source>
</evidence>
<name>A0ABY7E1D1_MYAAR</name>
<protein>
    <submittedName>
        <fullName evidence="2">Uncharacterized protein</fullName>
    </submittedName>
</protein>
<reference evidence="2" key="1">
    <citation type="submission" date="2022-11" db="EMBL/GenBank/DDBJ databases">
        <title>Centuries of genome instability and evolution in soft-shell clam transmissible cancer (bioRxiv).</title>
        <authorList>
            <person name="Hart S.F.M."/>
            <person name="Yonemitsu M.A."/>
            <person name="Giersch R.M."/>
            <person name="Beal B.F."/>
            <person name="Arriagada G."/>
            <person name="Davis B.W."/>
            <person name="Ostrander E.A."/>
            <person name="Goff S.P."/>
            <person name="Metzger M.J."/>
        </authorList>
    </citation>
    <scope>NUCLEOTIDE SEQUENCE</scope>
    <source>
        <strain evidence="2">MELC-2E11</strain>
        <tissue evidence="2">Siphon/mantle</tissue>
    </source>
</reference>
<evidence type="ECO:0000313" key="3">
    <source>
        <dbReference type="Proteomes" id="UP001164746"/>
    </source>
</evidence>
<sequence>MSILNRGRLKSACTHQAEPPIPEHSRRQWLVTGSPPFCGPRVLKAPIVVAVRVITEVFPLWVWGG</sequence>
<dbReference type="EMBL" id="CP111015">
    <property type="protein sequence ID" value="WAR03802.1"/>
    <property type="molecule type" value="Genomic_DNA"/>
</dbReference>
<proteinExistence type="predicted"/>
<keyword evidence="3" id="KW-1185">Reference proteome</keyword>
<evidence type="ECO:0000313" key="2">
    <source>
        <dbReference type="EMBL" id="WAR03802.1"/>
    </source>
</evidence>
<gene>
    <name evidence="2" type="ORF">MAR_010360</name>
</gene>